<dbReference type="Pfam" id="PF04182">
    <property type="entry name" value="B-block_TFIIIC"/>
    <property type="match status" value="1"/>
</dbReference>
<feature type="compositionally biased region" description="Polar residues" evidence="6">
    <location>
        <begin position="884"/>
        <end position="895"/>
    </location>
</feature>
<dbReference type="Pfam" id="PF20222">
    <property type="entry name" value="DUF6581"/>
    <property type="match status" value="1"/>
</dbReference>
<keyword evidence="3" id="KW-0238">DNA-binding</keyword>
<reference evidence="9 10" key="1">
    <citation type="submission" date="2015-01" db="EMBL/GenBank/DDBJ databases">
        <title>The Genome Sequence of Exophiala mesophila CBS40295.</title>
        <authorList>
            <consortium name="The Broad Institute Genomics Platform"/>
            <person name="Cuomo C."/>
            <person name="de Hoog S."/>
            <person name="Gorbushina A."/>
            <person name="Stielow B."/>
            <person name="Teixiera M."/>
            <person name="Abouelleil A."/>
            <person name="Chapman S.B."/>
            <person name="Priest M."/>
            <person name="Young S.K."/>
            <person name="Wortman J."/>
            <person name="Nusbaum C."/>
            <person name="Birren B."/>
        </authorList>
    </citation>
    <scope>NUCLEOTIDE SEQUENCE [LARGE SCALE GENOMIC DNA]</scope>
    <source>
        <strain evidence="9 10">CBS 40295</strain>
    </source>
</reference>
<feature type="region of interest" description="Disordered" evidence="6">
    <location>
        <begin position="1153"/>
        <end position="1191"/>
    </location>
</feature>
<evidence type="ECO:0000313" key="10">
    <source>
        <dbReference type="Proteomes" id="UP000054302"/>
    </source>
</evidence>
<evidence type="ECO:0000256" key="6">
    <source>
        <dbReference type="SAM" id="MobiDB-lite"/>
    </source>
</evidence>
<keyword evidence="10" id="KW-1185">Reference proteome</keyword>
<sequence>MFGFLHIHPLIHPSTSPKLTNLCYGIGLTINEIGKRVDTLYNGPNVHSAHLDGNEPLPVTVDGDLLACVWRWLARHPDISIGENKRYNNESLAQIISKFPHYLDSAYALSQEQSRPIDIPSELNEASTLNNNDLDKSPRKSPSHTDTGPRFTVAEERAYRAICGHAPDPAKVAPLEFELLCHIAAARSDGILQGPLGRVSGQDKRSVPKRTDGLYRKGYIVKETVYHHGTKTSRLILTKFADFSTTSLNKTGDSKGASLRESLVRDVVRRVFEELQRQNLLPQSELAESLNMSSSSKSTVLAKIIRRLEQVKLVKRVRMAFGPTAITGDLKLCIQKLRDLDDKALQSFDTDTLSLDQQIRGLALSPEDEALEPEPGIEVENDHTSSTLSHSSALAWNPDRSMPNILCDAVRLSGENGLTNLNAREQVTGMILRRSVEALMNRISCRSLVQQPPHLRHLAIVRCNLRFDGFAQYLHFSWDAFKALAAEKRIDISQVPGAKKVLKAANSTQSQSHADKELPSQIKVDDFGFPPHEYKFRQLNHGEVTFSDLVRQMFQATSRLPRKSRGVVGDPEVRTSSQRNDHVGHAVNVQIKASPVVLKDGPTGRPRKYLRGTEKFWKRIFGQAQIDANVKRRNGDAVSAMKDPESLRLFAQRPEGFDELLVRAIDAGLPVPWRFEDINVAWVDATQDILNRSDLTVRISPKGLRPSSTKLASQIMIIGSARLNEVDFYDRNKIHDFRFITSTVAHSFHYRRNYSGSAGFLGRNGRSYVSAKRSFGPPKCITKQIDQATAERIDLETGTTSPQSNHANTSSASPLQSEQALDNAPADDSKTAQLGFMVSQDHVGSVRRRSTQIPGEIPPPSGEINAPSRPPPNGLPISGMTAASAGQTSKQVPRSSLLTESVLSIQSSTISTMVGVPRDHLPLSGTHNQPSAIPQRQDQATDNVKGSSSTRNDPEHVIAPPEPSTPEPATLQRRPGTATGRRTAKKPAFSRKRARSPSLDSTLSQDEFEHQTSRKQQKTETGLTGRRQGSLCREIVLDLIALTNGAAPNDSFTVRRTSVPRWQERGGGDGPQLKIVKNAIKSLCTSGKLKQMSFSFRGKDGAMVKRSAIYLPELDSDSDIVQSLRQHIINAEPMDYIAPEWIAEASRAPLLGKESRARSLSSEPSPSPRPSRQRRMSRTAESRDLDDNLSTASIDARPEHIRLDSIPSTGFVTLSVPALSSLPVVELQKWWTDLPTFSEVASIASWAKKNKRRAATRGSGRSVVWTNTADFPSSLEDLFSKFPFVGQIENPEYDDMNWQRFAREIESVERWEERDIASAQSQRMRYAFINHSVPSALYPRRLEYNKITYHALLQFSGDDQCDEQPFPPTKSLPLFVSALENKDEERHALIAMRGSQVEADSGLESDTIWNATTRRKRKFDGKDDGYTPEPKRRKAGSKTTNKRAQDFVTSYPRTLTAKIGRGTQYLRSMSEDQIHRIAISVAVVRTMAGGIEGFIDWPLVLALFPDMPEDSVRGSWKTISKKYSKELIAFVANMQPKYLEALEANEVPSVNFADLKATDWEGIVAWALRTVDRFTARTTDELPPSRADLLEAKEMSFPEPKSYSSILAYNVANTGPMKESLAGSIVFASRLKDPANQVLHHRSNSSIHAIDAATRLAKSWALATVLTPEQDYDPSLTEIKLKKLASTMRDVDSLLHRALKLLQEEKIVQQCPRHNQADPGAKLRGYEISRNFFERFEERRMITAPMLRRAAWHKFNILDPAFMNNVKVTLDKGAIVHDGEMVAMLNLLAGGCVRTKAGADVPRTRYGLDWERIGYETRKMDKSRLDFSVDIVPTDVYEFGDAYSETRKHPIPRGQADDDSGLIPPWIDIHGTFQPALWEMFVAGVLGSITQLPGSTAKELSRLLGYALDEDEVDLLMSWCVSAGFAKHDMQSHGYETLTGWWLCLSVGVENGWEWNTPIGFRG</sequence>
<dbReference type="RefSeq" id="XP_016225145.1">
    <property type="nucleotide sequence ID" value="XM_016369357.1"/>
</dbReference>
<evidence type="ECO:0000256" key="4">
    <source>
        <dbReference type="ARBA" id="ARBA00023163"/>
    </source>
</evidence>
<dbReference type="GO" id="GO:0003677">
    <property type="term" value="F:DNA binding"/>
    <property type="evidence" value="ECO:0007669"/>
    <property type="project" value="UniProtKB-KW"/>
</dbReference>
<evidence type="ECO:0000256" key="1">
    <source>
        <dbReference type="ARBA" id="ARBA00004123"/>
    </source>
</evidence>
<evidence type="ECO:0000256" key="2">
    <source>
        <dbReference type="ARBA" id="ARBA00022553"/>
    </source>
</evidence>
<dbReference type="InterPro" id="IPR044210">
    <property type="entry name" value="Tfc3-like"/>
</dbReference>
<dbReference type="GO" id="GO:0005634">
    <property type="term" value="C:nucleus"/>
    <property type="evidence" value="ECO:0007669"/>
    <property type="project" value="UniProtKB-SubCell"/>
</dbReference>
<feature type="compositionally biased region" description="Polar residues" evidence="6">
    <location>
        <begin position="925"/>
        <end position="951"/>
    </location>
</feature>
<feature type="region of interest" description="Disordered" evidence="6">
    <location>
        <begin position="916"/>
        <end position="1027"/>
    </location>
</feature>
<dbReference type="GO" id="GO:0006384">
    <property type="term" value="P:transcription initiation at RNA polymerase III promoter"/>
    <property type="evidence" value="ECO:0007669"/>
    <property type="project" value="InterPro"/>
</dbReference>
<evidence type="ECO:0000256" key="3">
    <source>
        <dbReference type="ARBA" id="ARBA00023125"/>
    </source>
</evidence>
<dbReference type="GO" id="GO:0000127">
    <property type="term" value="C:transcription factor TFIIIC complex"/>
    <property type="evidence" value="ECO:0007669"/>
    <property type="project" value="InterPro"/>
</dbReference>
<comment type="subcellular location">
    <subcellularLocation>
        <location evidence="1">Nucleus</location>
    </subcellularLocation>
</comment>
<dbReference type="VEuPathDB" id="FungiDB:PV10_04777"/>
<dbReference type="OrthoDB" id="5403573at2759"/>
<feature type="region of interest" description="Disordered" evidence="6">
    <location>
        <begin position="842"/>
        <end position="895"/>
    </location>
</feature>
<feature type="region of interest" description="Disordered" evidence="6">
    <location>
        <begin position="1419"/>
        <end position="1445"/>
    </location>
</feature>
<keyword evidence="5" id="KW-0539">Nucleus</keyword>
<keyword evidence="2" id="KW-0597">Phosphoprotein</keyword>
<evidence type="ECO:0000313" key="9">
    <source>
        <dbReference type="EMBL" id="KIV93571.1"/>
    </source>
</evidence>
<keyword evidence="4" id="KW-0804">Transcription</keyword>
<organism evidence="9 10">
    <name type="scientific">Exophiala mesophila</name>
    <name type="common">Black yeast-like fungus</name>
    <dbReference type="NCBI Taxonomy" id="212818"/>
    <lineage>
        <taxon>Eukaryota</taxon>
        <taxon>Fungi</taxon>
        <taxon>Dikarya</taxon>
        <taxon>Ascomycota</taxon>
        <taxon>Pezizomycotina</taxon>
        <taxon>Eurotiomycetes</taxon>
        <taxon>Chaetothyriomycetidae</taxon>
        <taxon>Chaetothyriales</taxon>
        <taxon>Herpotrichiellaceae</taxon>
        <taxon>Exophiala</taxon>
    </lineage>
</organism>
<feature type="region of interest" description="Disordered" evidence="6">
    <location>
        <begin position="127"/>
        <end position="151"/>
    </location>
</feature>
<evidence type="ECO:0000259" key="7">
    <source>
        <dbReference type="Pfam" id="PF04182"/>
    </source>
</evidence>
<dbReference type="PANTHER" id="PTHR15180:SF1">
    <property type="entry name" value="GENERAL TRANSCRIPTION FACTOR 3C POLYPEPTIDE 1"/>
    <property type="match status" value="1"/>
</dbReference>
<evidence type="ECO:0000256" key="5">
    <source>
        <dbReference type="ARBA" id="ARBA00023242"/>
    </source>
</evidence>
<feature type="domain" description="B-block binding subunit of TFIIIC" evidence="7">
    <location>
        <begin position="174"/>
        <end position="241"/>
    </location>
</feature>
<dbReference type="PANTHER" id="PTHR15180">
    <property type="entry name" value="GENERAL TRANSCRIPTION FACTOR 3C POLYPEPTIDE 1"/>
    <property type="match status" value="1"/>
</dbReference>
<dbReference type="EMBL" id="KN847522">
    <property type="protein sequence ID" value="KIV93571.1"/>
    <property type="molecule type" value="Genomic_DNA"/>
</dbReference>
<accession>A0A0D1XZB3</accession>
<evidence type="ECO:0000259" key="8">
    <source>
        <dbReference type="Pfam" id="PF20222"/>
    </source>
</evidence>
<feature type="compositionally biased region" description="Polar residues" evidence="6">
    <location>
        <begin position="797"/>
        <end position="820"/>
    </location>
</feature>
<name>A0A0D1XZB3_EXOME</name>
<feature type="domain" description="Transcription factor tau subunit sfc3/Tfc3 C-terminal" evidence="8">
    <location>
        <begin position="1464"/>
        <end position="1901"/>
    </location>
</feature>
<dbReference type="GeneID" id="27322622"/>
<protein>
    <submittedName>
        <fullName evidence="9">Uncharacterized protein</fullName>
    </submittedName>
</protein>
<dbReference type="InterPro" id="IPR007309">
    <property type="entry name" value="TFIIIC_Bblock-bd"/>
</dbReference>
<dbReference type="Proteomes" id="UP000054302">
    <property type="component" value="Unassembled WGS sequence"/>
</dbReference>
<feature type="compositionally biased region" description="Low complexity" evidence="6">
    <location>
        <begin position="967"/>
        <end position="981"/>
    </location>
</feature>
<dbReference type="GO" id="GO:0042791">
    <property type="term" value="P:5S class rRNA transcription by RNA polymerase III"/>
    <property type="evidence" value="ECO:0007669"/>
    <property type="project" value="TreeGrafter"/>
</dbReference>
<feature type="compositionally biased region" description="Basic residues" evidence="6">
    <location>
        <begin position="982"/>
        <end position="995"/>
    </location>
</feature>
<gene>
    <name evidence="9" type="ORF">PV10_04777</name>
</gene>
<dbReference type="STRING" id="212818.A0A0D1XZB3"/>
<dbReference type="InterPro" id="IPR046488">
    <property type="entry name" value="Sfc3/Tfc3_C"/>
</dbReference>
<feature type="region of interest" description="Disordered" evidence="6">
    <location>
        <begin position="796"/>
        <end position="828"/>
    </location>
</feature>
<proteinExistence type="predicted"/>